<evidence type="ECO:0000313" key="19">
    <source>
        <dbReference type="EMBL" id="KAI7811888.1"/>
    </source>
</evidence>
<keyword evidence="11 19" id="KW-0675">Receptor</keyword>
<evidence type="ECO:0000256" key="3">
    <source>
        <dbReference type="ARBA" id="ARBA00022475"/>
    </source>
</evidence>
<dbReference type="PRINTS" id="PR01421">
    <property type="entry name" value="GPR37ORPHANR"/>
</dbReference>
<feature type="transmembrane region" description="Helical" evidence="16">
    <location>
        <begin position="446"/>
        <end position="466"/>
    </location>
</feature>
<keyword evidence="4 16" id="KW-0812">Transmembrane</keyword>
<evidence type="ECO:0000256" key="9">
    <source>
        <dbReference type="ARBA" id="ARBA00023136"/>
    </source>
</evidence>
<evidence type="ECO:0000256" key="4">
    <source>
        <dbReference type="ARBA" id="ARBA00022692"/>
    </source>
</evidence>
<evidence type="ECO:0000256" key="2">
    <source>
        <dbReference type="ARBA" id="ARBA00004651"/>
    </source>
</evidence>
<reference evidence="19" key="1">
    <citation type="submission" date="2021-02" db="EMBL/GenBank/DDBJ databases">
        <title>Comparative genomics reveals that relaxation of natural selection precedes convergent phenotypic evolution of cavefish.</title>
        <authorList>
            <person name="Peng Z."/>
        </authorList>
    </citation>
    <scope>NUCLEOTIDE SEQUENCE</scope>
    <source>
        <tissue evidence="19">Muscle</tissue>
    </source>
</reference>
<dbReference type="EMBL" id="JAFHDT010000003">
    <property type="protein sequence ID" value="KAI7811888.1"/>
    <property type="molecule type" value="Genomic_DNA"/>
</dbReference>
<evidence type="ECO:0000256" key="7">
    <source>
        <dbReference type="ARBA" id="ARBA00022989"/>
    </source>
</evidence>
<feature type="transmembrane region" description="Helical" evidence="16">
    <location>
        <begin position="295"/>
        <end position="316"/>
    </location>
</feature>
<evidence type="ECO:0000259" key="18">
    <source>
        <dbReference type="PROSITE" id="PS50262"/>
    </source>
</evidence>
<evidence type="ECO:0000256" key="16">
    <source>
        <dbReference type="SAM" id="Phobius"/>
    </source>
</evidence>
<organism evidence="19 20">
    <name type="scientific">Triplophysa rosa</name>
    <name type="common">Cave loach</name>
    <dbReference type="NCBI Taxonomy" id="992332"/>
    <lineage>
        <taxon>Eukaryota</taxon>
        <taxon>Metazoa</taxon>
        <taxon>Chordata</taxon>
        <taxon>Craniata</taxon>
        <taxon>Vertebrata</taxon>
        <taxon>Euteleostomi</taxon>
        <taxon>Actinopterygii</taxon>
        <taxon>Neopterygii</taxon>
        <taxon>Teleostei</taxon>
        <taxon>Ostariophysi</taxon>
        <taxon>Cypriniformes</taxon>
        <taxon>Nemacheilidae</taxon>
        <taxon>Triplophysa</taxon>
    </lineage>
</organism>
<keyword evidence="3" id="KW-1003">Cell membrane</keyword>
<evidence type="ECO:0000256" key="10">
    <source>
        <dbReference type="ARBA" id="ARBA00023157"/>
    </source>
</evidence>
<dbReference type="CDD" id="cd15127">
    <property type="entry name" value="7tmA_GPR37"/>
    <property type="match status" value="1"/>
</dbReference>
<feature type="signal peptide" evidence="17">
    <location>
        <begin position="1"/>
        <end position="21"/>
    </location>
</feature>
<evidence type="ECO:0000313" key="20">
    <source>
        <dbReference type="Proteomes" id="UP001059041"/>
    </source>
</evidence>
<evidence type="ECO:0000256" key="6">
    <source>
        <dbReference type="ARBA" id="ARBA00022843"/>
    </source>
</evidence>
<dbReference type="FunFam" id="1.20.1070.10:FF:000059">
    <property type="entry name" value="G protein-coupled receptor 37"/>
    <property type="match status" value="1"/>
</dbReference>
<evidence type="ECO:0000256" key="17">
    <source>
        <dbReference type="SAM" id="SignalP"/>
    </source>
</evidence>
<dbReference type="InterPro" id="IPR017452">
    <property type="entry name" value="GPCR_Rhodpsn_7TM"/>
</dbReference>
<feature type="non-terminal residue" evidence="19">
    <location>
        <position position="570"/>
    </location>
</feature>
<feature type="transmembrane region" description="Helical" evidence="16">
    <location>
        <begin position="399"/>
        <end position="420"/>
    </location>
</feature>
<feature type="domain" description="G-protein coupled receptors family 1 profile" evidence="18">
    <location>
        <begin position="234"/>
        <end position="505"/>
    </location>
</feature>
<dbReference type="GO" id="GO:0008528">
    <property type="term" value="F:G protein-coupled peptide receptor activity"/>
    <property type="evidence" value="ECO:0007669"/>
    <property type="project" value="TreeGrafter"/>
</dbReference>
<dbReference type="GO" id="GO:0036505">
    <property type="term" value="F:prosaposin receptor activity"/>
    <property type="evidence" value="ECO:0007669"/>
    <property type="project" value="TreeGrafter"/>
</dbReference>
<dbReference type="GO" id="GO:0007193">
    <property type="term" value="P:adenylate cyclase-inhibiting G protein-coupled receptor signaling pathway"/>
    <property type="evidence" value="ECO:0007669"/>
    <property type="project" value="TreeGrafter"/>
</dbReference>
<dbReference type="PROSITE" id="PS50262">
    <property type="entry name" value="G_PROTEIN_RECEP_F1_2"/>
    <property type="match status" value="1"/>
</dbReference>
<dbReference type="Pfam" id="PF00001">
    <property type="entry name" value="7tm_1"/>
    <property type="match status" value="1"/>
</dbReference>
<keyword evidence="6" id="KW-0832">Ubl conjugation</keyword>
<dbReference type="Gene3D" id="1.20.1070.10">
    <property type="entry name" value="Rhodopsin 7-helix transmembrane proteins"/>
    <property type="match status" value="1"/>
</dbReference>
<evidence type="ECO:0000256" key="14">
    <source>
        <dbReference type="ARBA" id="ARBA00023273"/>
    </source>
</evidence>
<dbReference type="InterPro" id="IPR000276">
    <property type="entry name" value="GPCR_Rhodpsn"/>
</dbReference>
<evidence type="ECO:0000256" key="5">
    <source>
        <dbReference type="ARBA" id="ARBA00022729"/>
    </source>
</evidence>
<dbReference type="SUPFAM" id="SSF81321">
    <property type="entry name" value="Family A G protein-coupled receptor-like"/>
    <property type="match status" value="1"/>
</dbReference>
<evidence type="ECO:0000256" key="8">
    <source>
        <dbReference type="ARBA" id="ARBA00023040"/>
    </source>
</evidence>
<feature type="compositionally biased region" description="Basic and acidic residues" evidence="15">
    <location>
        <begin position="128"/>
        <end position="151"/>
    </location>
</feature>
<dbReference type="InterPro" id="IPR003909">
    <property type="entry name" value="GPR37_orph"/>
</dbReference>
<proteinExistence type="predicted"/>
<dbReference type="PANTHER" id="PTHR46216">
    <property type="entry name" value="PROSAPOSIN RECEPTOR GPR37 FAMILY MEMBER"/>
    <property type="match status" value="1"/>
</dbReference>
<evidence type="ECO:0000256" key="1">
    <source>
        <dbReference type="ARBA" id="ARBA00004316"/>
    </source>
</evidence>
<feature type="transmembrane region" description="Helical" evidence="16">
    <location>
        <begin position="255"/>
        <end position="275"/>
    </location>
</feature>
<keyword evidence="10" id="KW-1015">Disulfide bond</keyword>
<dbReference type="PRINTS" id="PR00237">
    <property type="entry name" value="GPCRRHODOPSN"/>
</dbReference>
<dbReference type="PANTHER" id="PTHR46216:SF3">
    <property type="entry name" value="PROSAPOSIN RECEPTOR GPR37"/>
    <property type="match status" value="1"/>
</dbReference>
<gene>
    <name evidence="19" type="ORF">IRJ41_022161</name>
</gene>
<comment type="caution">
    <text evidence="19">The sequence shown here is derived from an EMBL/GenBank/DDBJ whole genome shotgun (WGS) entry which is preliminary data.</text>
</comment>
<keyword evidence="7 16" id="KW-1133">Transmembrane helix</keyword>
<protein>
    <submittedName>
        <fullName evidence="19">Prosaposin receptor GPR37</fullName>
    </submittedName>
</protein>
<keyword evidence="13" id="KW-0807">Transducer</keyword>
<keyword evidence="14" id="KW-0966">Cell projection</keyword>
<evidence type="ECO:0000256" key="11">
    <source>
        <dbReference type="ARBA" id="ARBA00023170"/>
    </source>
</evidence>
<evidence type="ECO:0000256" key="12">
    <source>
        <dbReference type="ARBA" id="ARBA00023180"/>
    </source>
</evidence>
<feature type="chain" id="PRO_5040946742" evidence="17">
    <location>
        <begin position="22"/>
        <end position="570"/>
    </location>
</feature>
<dbReference type="Proteomes" id="UP001059041">
    <property type="component" value="Linkage Group LG3"/>
</dbReference>
<dbReference type="GO" id="GO:0005886">
    <property type="term" value="C:plasma membrane"/>
    <property type="evidence" value="ECO:0007669"/>
    <property type="project" value="UniProtKB-SubCell"/>
</dbReference>
<evidence type="ECO:0000256" key="15">
    <source>
        <dbReference type="SAM" id="MobiDB-lite"/>
    </source>
</evidence>
<evidence type="ECO:0000256" key="13">
    <source>
        <dbReference type="ARBA" id="ARBA00023224"/>
    </source>
</evidence>
<dbReference type="AlphaFoldDB" id="A0A9W8C9Z8"/>
<keyword evidence="12" id="KW-0325">Glycoprotein</keyword>
<keyword evidence="8" id="KW-0297">G-protein coupled receptor</keyword>
<keyword evidence="20" id="KW-1185">Reference proteome</keyword>
<accession>A0A9W8C9Z8</accession>
<feature type="transmembrane region" description="Helical" evidence="16">
    <location>
        <begin position="337"/>
        <end position="356"/>
    </location>
</feature>
<comment type="subcellular location">
    <subcellularLocation>
        <location evidence="2">Cell membrane</location>
        <topology evidence="2">Multi-pass membrane protein</topology>
    </subcellularLocation>
    <subcellularLocation>
        <location evidence="1">Cell projection</location>
    </subcellularLocation>
</comment>
<dbReference type="GO" id="GO:0043410">
    <property type="term" value="P:positive regulation of MAPK cascade"/>
    <property type="evidence" value="ECO:0007669"/>
    <property type="project" value="TreeGrafter"/>
</dbReference>
<feature type="transmembrane region" description="Helical" evidence="16">
    <location>
        <begin position="215"/>
        <end position="243"/>
    </location>
</feature>
<feature type="transmembrane region" description="Helical" evidence="16">
    <location>
        <begin position="486"/>
        <end position="508"/>
    </location>
</feature>
<sequence>KMQLLRVFCLLVCCEVSVVFTRIPNGTDVNSDVDYLTSESRQVRTDSLKRRATSDNFNDEQIQSPGLSGTIKTIQLITENDSVTVNRGPSRQKHENARALDKYSQTKSFLRQVRDKSGFKVGHRRQKRETVNKTRNEQDRNRVTESSKDKLQTFPKPAAQVQPTNFPDDPTTLPEWDVSPVEDYEEPYTPLGPFNTSSRTPGVKNPFYPVTGDSYGAYAVVCISVVIFTVGIIGNIAIMCIVCHNYYMRSISNSLLANLALWDFVNLFFCLPLVIFHELTKDWLLGEFSCKIIPYIEVASVGVTTFTLCALCIDRFRAASNVQMYYEMIENCTSTTAKLTVIWLGALLLALPELLIRQLVREEREPPEVTPCEHCVVRISTSLPDTLYVLGLTYNSARLWWYFGCYFCLPTVFTIISSVASARKISKAERASVRGNRKQIQLESQMNCTVVALAIVYGFCVIPENISNIVSVYMATSVPRRTLDILHLVSQVMLFCKSAFTPVLLLVLCRPFGKAFLDCCCCCLEECGPMKSSDATSDENVQDGTTELELSPYSTVRTEPSTLATVGTHC</sequence>
<keyword evidence="9 16" id="KW-0472">Membrane</keyword>
<feature type="region of interest" description="Disordered" evidence="15">
    <location>
        <begin position="114"/>
        <end position="151"/>
    </location>
</feature>
<name>A0A9W8C9Z8_TRIRA</name>
<dbReference type="GO" id="GO:0043235">
    <property type="term" value="C:receptor complex"/>
    <property type="evidence" value="ECO:0007669"/>
    <property type="project" value="TreeGrafter"/>
</dbReference>
<keyword evidence="5 17" id="KW-0732">Signal</keyword>
<dbReference type="GO" id="GO:0042995">
    <property type="term" value="C:cell projection"/>
    <property type="evidence" value="ECO:0007669"/>
    <property type="project" value="UniProtKB-SubCell"/>
</dbReference>